<dbReference type="EMBL" id="MPUH01000275">
    <property type="protein sequence ID" value="OMJ84267.1"/>
    <property type="molecule type" value="Genomic_DNA"/>
</dbReference>
<dbReference type="SMART" id="SM00360">
    <property type="entry name" value="RRM"/>
    <property type="match status" value="2"/>
</dbReference>
<dbReference type="SMART" id="SM00456">
    <property type="entry name" value="WW"/>
    <property type="match status" value="1"/>
</dbReference>
<keyword evidence="2 3" id="KW-0694">RNA-binding</keyword>
<dbReference type="Pfam" id="PF00397">
    <property type="entry name" value="WW"/>
    <property type="match status" value="1"/>
</dbReference>
<protein>
    <recommendedName>
        <fullName evidence="8">RNA-binding protein</fullName>
    </recommendedName>
</protein>
<keyword evidence="7" id="KW-1185">Reference proteome</keyword>
<dbReference type="InterPro" id="IPR001202">
    <property type="entry name" value="WW_dom"/>
</dbReference>
<dbReference type="FunFam" id="3.30.70.330:FF:000383">
    <property type="entry name" value="Sex lethal, isoform D"/>
    <property type="match status" value="1"/>
</dbReference>
<dbReference type="SUPFAM" id="SSF54928">
    <property type="entry name" value="RNA-binding domain, RBD"/>
    <property type="match status" value="1"/>
</dbReference>
<reference evidence="6 7" key="1">
    <citation type="submission" date="2016-11" db="EMBL/GenBank/DDBJ databases">
        <title>The macronuclear genome of Stentor coeruleus: a giant cell with tiny introns.</title>
        <authorList>
            <person name="Slabodnick M."/>
            <person name="Ruby J.G."/>
            <person name="Reiff S.B."/>
            <person name="Swart E.C."/>
            <person name="Gosai S."/>
            <person name="Prabakaran S."/>
            <person name="Witkowska E."/>
            <person name="Larue G.E."/>
            <person name="Fisher S."/>
            <person name="Freeman R.M."/>
            <person name="Gunawardena J."/>
            <person name="Chu W."/>
            <person name="Stover N.A."/>
            <person name="Gregory B.D."/>
            <person name="Nowacki M."/>
            <person name="Derisi J."/>
            <person name="Roy S.W."/>
            <person name="Marshall W.F."/>
            <person name="Sood P."/>
        </authorList>
    </citation>
    <scope>NUCLEOTIDE SEQUENCE [LARGE SCALE GENOMIC DNA]</scope>
    <source>
        <strain evidence="6">WM001</strain>
    </source>
</reference>
<sequence length="251" mass="28789">MVDQSLKIFATKLPKEWTDEQVREYFSAQAVVLEVSVFKDSGKSSIHLGLGCAYIKFQSKIEAEELIKNLSKEVSKTYSVYNKKIKLRWADGEVERLKIEKVQISKPNQSKFIQYISSDGRPYYYNTETKLTQWEEPIEMTQAIKTPSAPQGPPGSNLFLFHLPIEWNEQDLIKYFSPFGNVISARIMHEKESGRSKGYGFISYDSKISAVNAVKMMNGYQVLGKRLKVEIKKGECLPEYVLYPSYQPIAL</sequence>
<dbReference type="InterPro" id="IPR036020">
    <property type="entry name" value="WW_dom_sf"/>
</dbReference>
<dbReference type="PANTHER" id="PTHR24012">
    <property type="entry name" value="RNA BINDING PROTEIN"/>
    <property type="match status" value="1"/>
</dbReference>
<dbReference type="GO" id="GO:0010629">
    <property type="term" value="P:negative regulation of gene expression"/>
    <property type="evidence" value="ECO:0007669"/>
    <property type="project" value="UniProtKB-ARBA"/>
</dbReference>
<dbReference type="InterPro" id="IPR000504">
    <property type="entry name" value="RRM_dom"/>
</dbReference>
<dbReference type="CDD" id="cd12362">
    <property type="entry name" value="RRM3_CELF1-6"/>
    <property type="match status" value="1"/>
</dbReference>
<dbReference type="GO" id="GO:0009967">
    <property type="term" value="P:positive regulation of signal transduction"/>
    <property type="evidence" value="ECO:0007669"/>
    <property type="project" value="UniProtKB-ARBA"/>
</dbReference>
<evidence type="ECO:0000259" key="4">
    <source>
        <dbReference type="PROSITE" id="PS50020"/>
    </source>
</evidence>
<dbReference type="Pfam" id="PF00076">
    <property type="entry name" value="RRM_1"/>
    <property type="match status" value="2"/>
</dbReference>
<dbReference type="InterPro" id="IPR035979">
    <property type="entry name" value="RBD_domain_sf"/>
</dbReference>
<comment type="caution">
    <text evidence="6">The sequence shown here is derived from an EMBL/GenBank/DDBJ whole genome shotgun (WGS) entry which is preliminary data.</text>
</comment>
<dbReference type="GO" id="GO:0005737">
    <property type="term" value="C:cytoplasm"/>
    <property type="evidence" value="ECO:0007669"/>
    <property type="project" value="UniProtKB-ARBA"/>
</dbReference>
<evidence type="ECO:0000259" key="5">
    <source>
        <dbReference type="PROSITE" id="PS50102"/>
    </source>
</evidence>
<dbReference type="GO" id="GO:0003729">
    <property type="term" value="F:mRNA binding"/>
    <property type="evidence" value="ECO:0007669"/>
    <property type="project" value="UniProtKB-ARBA"/>
</dbReference>
<dbReference type="OrthoDB" id="284619at2759"/>
<dbReference type="SUPFAM" id="SSF51045">
    <property type="entry name" value="WW domain"/>
    <property type="match status" value="1"/>
</dbReference>
<accession>A0A1R2C5J8</accession>
<evidence type="ECO:0000256" key="1">
    <source>
        <dbReference type="ARBA" id="ARBA00022737"/>
    </source>
</evidence>
<dbReference type="CDD" id="cd00201">
    <property type="entry name" value="WW"/>
    <property type="match status" value="1"/>
</dbReference>
<feature type="domain" description="RRM" evidence="5">
    <location>
        <begin position="156"/>
        <end position="234"/>
    </location>
</feature>
<dbReference type="PROSITE" id="PS50020">
    <property type="entry name" value="WW_DOMAIN_2"/>
    <property type="match status" value="1"/>
</dbReference>
<dbReference type="Gene3D" id="2.20.70.10">
    <property type="match status" value="1"/>
</dbReference>
<dbReference type="Proteomes" id="UP000187209">
    <property type="component" value="Unassembled WGS sequence"/>
</dbReference>
<evidence type="ECO:0000256" key="2">
    <source>
        <dbReference type="ARBA" id="ARBA00022884"/>
    </source>
</evidence>
<keyword evidence="1" id="KW-0677">Repeat</keyword>
<dbReference type="Gene3D" id="3.30.70.330">
    <property type="match status" value="2"/>
</dbReference>
<dbReference type="AlphaFoldDB" id="A0A1R2C5J8"/>
<dbReference type="InterPro" id="IPR012677">
    <property type="entry name" value="Nucleotide-bd_a/b_plait_sf"/>
</dbReference>
<name>A0A1R2C5J8_9CILI</name>
<feature type="domain" description="WW" evidence="4">
    <location>
        <begin position="106"/>
        <end position="139"/>
    </location>
</feature>
<organism evidence="6 7">
    <name type="scientific">Stentor coeruleus</name>
    <dbReference type="NCBI Taxonomy" id="5963"/>
    <lineage>
        <taxon>Eukaryota</taxon>
        <taxon>Sar</taxon>
        <taxon>Alveolata</taxon>
        <taxon>Ciliophora</taxon>
        <taxon>Postciliodesmatophora</taxon>
        <taxon>Heterotrichea</taxon>
        <taxon>Heterotrichida</taxon>
        <taxon>Stentoridae</taxon>
        <taxon>Stentor</taxon>
    </lineage>
</organism>
<feature type="domain" description="RRM" evidence="5">
    <location>
        <begin position="6"/>
        <end position="92"/>
    </location>
</feature>
<evidence type="ECO:0000313" key="6">
    <source>
        <dbReference type="EMBL" id="OMJ84267.1"/>
    </source>
</evidence>
<evidence type="ECO:0000256" key="3">
    <source>
        <dbReference type="PROSITE-ProRule" id="PRU00176"/>
    </source>
</evidence>
<gene>
    <name evidence="6" type="ORF">SteCoe_14690</name>
</gene>
<proteinExistence type="predicted"/>
<evidence type="ECO:0008006" key="8">
    <source>
        <dbReference type="Google" id="ProtNLM"/>
    </source>
</evidence>
<evidence type="ECO:0000313" key="7">
    <source>
        <dbReference type="Proteomes" id="UP000187209"/>
    </source>
</evidence>
<dbReference type="PROSITE" id="PS50102">
    <property type="entry name" value="RRM"/>
    <property type="match status" value="2"/>
</dbReference>